<organism evidence="2 3">
    <name type="scientific">Desulfitobacterium chlororespirans DSM 11544</name>
    <dbReference type="NCBI Taxonomy" id="1121395"/>
    <lineage>
        <taxon>Bacteria</taxon>
        <taxon>Bacillati</taxon>
        <taxon>Bacillota</taxon>
        <taxon>Clostridia</taxon>
        <taxon>Eubacteriales</taxon>
        <taxon>Desulfitobacteriaceae</taxon>
        <taxon>Desulfitobacterium</taxon>
    </lineage>
</organism>
<dbReference type="InterPro" id="IPR000257">
    <property type="entry name" value="Uroporphyrinogen_deCOase"/>
</dbReference>
<dbReference type="AlphaFoldDB" id="A0A1M7TV54"/>
<dbReference type="CDD" id="cd03309">
    <property type="entry name" value="CmuC_like"/>
    <property type="match status" value="1"/>
</dbReference>
<dbReference type="InterPro" id="IPR052024">
    <property type="entry name" value="Methanogen_methyltrans"/>
</dbReference>
<gene>
    <name evidence="2" type="ORF">SAMN02745215_02535</name>
</gene>
<dbReference type="GO" id="GO:0004853">
    <property type="term" value="F:uroporphyrinogen decarboxylase activity"/>
    <property type="evidence" value="ECO:0007669"/>
    <property type="project" value="InterPro"/>
</dbReference>
<protein>
    <submittedName>
        <fullName evidence="2">Uroporphyrinogen decarboxylase (URO-D)</fullName>
    </submittedName>
</protein>
<reference evidence="3" key="1">
    <citation type="submission" date="2016-12" db="EMBL/GenBank/DDBJ databases">
        <authorList>
            <person name="Varghese N."/>
            <person name="Submissions S."/>
        </authorList>
    </citation>
    <scope>NUCLEOTIDE SEQUENCE [LARGE SCALE GENOMIC DNA]</scope>
    <source>
        <strain evidence="3">DSM 11544</strain>
    </source>
</reference>
<feature type="domain" description="Uroporphyrinogen decarboxylase (URO-D)" evidence="1">
    <location>
        <begin position="110"/>
        <end position="288"/>
    </location>
</feature>
<dbReference type="PANTHER" id="PTHR47099">
    <property type="entry name" value="METHYLCOBAMIDE:COM METHYLTRANSFERASE MTBA"/>
    <property type="match status" value="1"/>
</dbReference>
<dbReference type="InterPro" id="IPR038071">
    <property type="entry name" value="UROD/MetE-like_sf"/>
</dbReference>
<dbReference type="SUPFAM" id="SSF51726">
    <property type="entry name" value="UROD/MetE-like"/>
    <property type="match status" value="1"/>
</dbReference>
<evidence type="ECO:0000313" key="2">
    <source>
        <dbReference type="EMBL" id="SHN74601.1"/>
    </source>
</evidence>
<dbReference type="Proteomes" id="UP000184010">
    <property type="component" value="Unassembled WGS sequence"/>
</dbReference>
<name>A0A1M7TV54_9FIRM</name>
<keyword evidence="3" id="KW-1185">Reference proteome</keyword>
<dbReference type="EMBL" id="FRDN01000008">
    <property type="protein sequence ID" value="SHN74601.1"/>
    <property type="molecule type" value="Genomic_DNA"/>
</dbReference>
<dbReference type="RefSeq" id="WP_072772928.1">
    <property type="nucleotide sequence ID" value="NZ_FRDN01000008.1"/>
</dbReference>
<dbReference type="GO" id="GO:0006779">
    <property type="term" value="P:porphyrin-containing compound biosynthetic process"/>
    <property type="evidence" value="ECO:0007669"/>
    <property type="project" value="InterPro"/>
</dbReference>
<proteinExistence type="predicted"/>
<dbReference type="Gene3D" id="3.20.20.210">
    <property type="match status" value="1"/>
</dbReference>
<sequence>MLTKRQNLWETLKGGNPDRFVKQYEFMNLIMEASVTMAAFPAPGQTSKAAWGITWMWPEGQIGPFPVHDEEHKVLKDITEWRKYVQAPVIPTDDETWAPAIAHAQAVDRNEEFVTMMAAPGVFEMTHHLMSMEDALMALYEEPEAMHELIDYLTEFELAYAKIVIEKIHPDALFHHDDWGSQINSFLSPEMFKKFFLPAYKKIYGYYKANGVELIVHHSDSYAANLVPFMIEMGVDIWQGVMTTNNTPELIEKYGGKITFMGDIDSGYLDLPDWKPERCAEAVERACRRCGKNYFIPCLTMGGPESIYPGVYAQVNQEIDRMSREMFSSR</sequence>
<evidence type="ECO:0000313" key="3">
    <source>
        <dbReference type="Proteomes" id="UP000184010"/>
    </source>
</evidence>
<dbReference type="PANTHER" id="PTHR47099:SF1">
    <property type="entry name" value="METHYLCOBAMIDE:COM METHYLTRANSFERASE MTBA"/>
    <property type="match status" value="1"/>
</dbReference>
<dbReference type="STRING" id="1121395.SAMN02745215_02535"/>
<accession>A0A1M7TV54</accession>
<evidence type="ECO:0000259" key="1">
    <source>
        <dbReference type="Pfam" id="PF01208"/>
    </source>
</evidence>
<dbReference type="Pfam" id="PF01208">
    <property type="entry name" value="URO-D"/>
    <property type="match status" value="1"/>
</dbReference>